<organism evidence="3 4">
    <name type="scientific">Lentzea tibetensis</name>
    <dbReference type="NCBI Taxonomy" id="2591470"/>
    <lineage>
        <taxon>Bacteria</taxon>
        <taxon>Bacillati</taxon>
        <taxon>Actinomycetota</taxon>
        <taxon>Actinomycetes</taxon>
        <taxon>Pseudonocardiales</taxon>
        <taxon>Pseudonocardiaceae</taxon>
        <taxon>Lentzea</taxon>
    </lineage>
</organism>
<keyword evidence="4" id="KW-1185">Reference proteome</keyword>
<evidence type="ECO:0000259" key="2">
    <source>
        <dbReference type="Pfam" id="PF20182"/>
    </source>
</evidence>
<dbReference type="EMBL" id="VOBR01000010">
    <property type="protein sequence ID" value="TWP51030.1"/>
    <property type="molecule type" value="Genomic_DNA"/>
</dbReference>
<keyword evidence="1" id="KW-0472">Membrane</keyword>
<protein>
    <recommendedName>
        <fullName evidence="2">DUF6545 domain-containing protein</fullName>
    </recommendedName>
</protein>
<dbReference type="RefSeq" id="WP_146353279.1">
    <property type="nucleotide sequence ID" value="NZ_VOBR01000010.1"/>
</dbReference>
<feature type="domain" description="DUF6545" evidence="2">
    <location>
        <begin position="250"/>
        <end position="370"/>
    </location>
</feature>
<keyword evidence="1" id="KW-1133">Transmembrane helix</keyword>
<sequence>MTYFLESAGVLFMSVLAFMLWLTVRRPQDARVRAITAMITAWTLGYPFSRAAGDGVWFLGLDPMQCQLVQYSALVIGTFCAVLFFVFSALDDKAATRHALLQTIPLAIAIAVMAVSVWSLPDSLRVAAAQVPKSFGGGPVGVPGITFFYAAANSYLGYSFATMFVWTRRYARDAEPRLRRGLLIASIGLALLVYGDVTFVGGNLSRLTGTPFPRIVLQLGTVGVVVGLVLFVIGMAYPAGLMRVAAIRVWTRHLRSYRRLAPLWTALNRQFPEDALSRVPVHPLRDVLSLRGVHRRYYRRVIECRDGLVRVSPYFSQEDERPVADRLKDALRAQASGSAAVHLPVPVAIPDGDGLDADVRELEELSFALRTA</sequence>
<dbReference type="InterPro" id="IPR050039">
    <property type="entry name" value="MAB_1171c-like"/>
</dbReference>
<evidence type="ECO:0000256" key="1">
    <source>
        <dbReference type="SAM" id="Phobius"/>
    </source>
</evidence>
<proteinExistence type="predicted"/>
<evidence type="ECO:0000313" key="4">
    <source>
        <dbReference type="Proteomes" id="UP000316639"/>
    </source>
</evidence>
<reference evidence="3 4" key="1">
    <citation type="submission" date="2019-07" db="EMBL/GenBank/DDBJ databases">
        <title>Lentzea xizangensis sp. nov., isolated from Qinghai-Tibetan Plateau Soils.</title>
        <authorList>
            <person name="Huang J."/>
        </authorList>
    </citation>
    <scope>NUCLEOTIDE SEQUENCE [LARGE SCALE GENOMIC DNA]</scope>
    <source>
        <strain evidence="3 4">FXJ1.1311</strain>
    </source>
</reference>
<feature type="transmembrane region" description="Helical" evidence="1">
    <location>
        <begin position="215"/>
        <end position="237"/>
    </location>
</feature>
<feature type="transmembrane region" description="Helical" evidence="1">
    <location>
        <begin position="31"/>
        <end position="48"/>
    </location>
</feature>
<dbReference type="AlphaFoldDB" id="A0A563ETP3"/>
<dbReference type="OrthoDB" id="3675041at2"/>
<dbReference type="Proteomes" id="UP000316639">
    <property type="component" value="Unassembled WGS sequence"/>
</dbReference>
<gene>
    <name evidence="3" type="ORF">FKR81_18355</name>
</gene>
<feature type="transmembrane region" description="Helical" evidence="1">
    <location>
        <begin position="6"/>
        <end position="24"/>
    </location>
</feature>
<comment type="caution">
    <text evidence="3">The sequence shown here is derived from an EMBL/GenBank/DDBJ whole genome shotgun (WGS) entry which is preliminary data.</text>
</comment>
<feature type="transmembrane region" description="Helical" evidence="1">
    <location>
        <begin position="140"/>
        <end position="166"/>
    </location>
</feature>
<dbReference type="Pfam" id="PF20182">
    <property type="entry name" value="DUF6545"/>
    <property type="match status" value="1"/>
</dbReference>
<feature type="transmembrane region" description="Helical" evidence="1">
    <location>
        <begin position="178"/>
        <end position="195"/>
    </location>
</feature>
<dbReference type="NCBIfam" id="NF042915">
    <property type="entry name" value="MAB_1171c_fam"/>
    <property type="match status" value="1"/>
</dbReference>
<feature type="transmembrane region" description="Helical" evidence="1">
    <location>
        <begin position="99"/>
        <end position="120"/>
    </location>
</feature>
<accession>A0A563ETP3</accession>
<feature type="transmembrane region" description="Helical" evidence="1">
    <location>
        <begin position="68"/>
        <end position="87"/>
    </location>
</feature>
<keyword evidence="1" id="KW-0812">Transmembrane</keyword>
<evidence type="ECO:0000313" key="3">
    <source>
        <dbReference type="EMBL" id="TWP51030.1"/>
    </source>
</evidence>
<dbReference type="InterPro" id="IPR046675">
    <property type="entry name" value="DUF6545"/>
</dbReference>
<name>A0A563ETP3_9PSEU</name>